<evidence type="ECO:0000313" key="2">
    <source>
        <dbReference type="EMBL" id="QLO55929.1"/>
    </source>
</evidence>
<dbReference type="Proteomes" id="UP000510937">
    <property type="component" value="Plasmid pRHBSTW-00555_10"/>
</dbReference>
<organism evidence="2 3">
    <name type="scientific">Klebsiella grimontii</name>
    <dbReference type="NCBI Taxonomy" id="2058152"/>
    <lineage>
        <taxon>Bacteria</taxon>
        <taxon>Pseudomonadati</taxon>
        <taxon>Pseudomonadota</taxon>
        <taxon>Gammaproteobacteria</taxon>
        <taxon>Enterobacterales</taxon>
        <taxon>Enterobacteriaceae</taxon>
        <taxon>Klebsiella/Raoultella group</taxon>
        <taxon>Klebsiella</taxon>
    </lineage>
</organism>
<dbReference type="AlphaFoldDB" id="A0ABD7ATR3"/>
<evidence type="ECO:0000313" key="3">
    <source>
        <dbReference type="Proteomes" id="UP000510937"/>
    </source>
</evidence>
<evidence type="ECO:0008006" key="4">
    <source>
        <dbReference type="Google" id="ProtNLM"/>
    </source>
</evidence>
<geneLocation type="plasmid" evidence="3">
    <name>prhbstw-00555_10</name>
</geneLocation>
<keyword evidence="1" id="KW-0175">Coiled coil</keyword>
<gene>
    <name evidence="2" type="ORF">HV234_31125</name>
</gene>
<sequence length="247" mass="29287">MTIQEVKKTRVRTKKENDKLTEYKMNPFVFEKELKIETKTRNLTVGRNTELVRKDDSEESESYFTNIIQQKEVDKEEFIKLFTSQIKVYFDLTKTAYKIFLIVLSLYQKEIGKDYVLLTCKKAQNIAKTLDFELSSPIFYRGIKELIEKKIIAKSVDKIVFYINPAIFFNGDRARFVTEVIKKKEEIEKNQLLQELEDTSKNKDFDVNETDDSVENLDLMIARLQKKKEELERKEKFGNWQDLENAS</sequence>
<dbReference type="RefSeq" id="WP_154931427.1">
    <property type="nucleotide sequence ID" value="NZ_CABHHP010000078.1"/>
</dbReference>
<accession>A0ABD7ATR3</accession>
<protein>
    <recommendedName>
        <fullName evidence="4">Plasmid replication protein RepL domain-containing protein</fullName>
    </recommendedName>
</protein>
<reference evidence="3" key="1">
    <citation type="submission" date="2020-06" db="EMBL/GenBank/DDBJ databases">
        <title>REHAB project genomes.</title>
        <authorList>
            <person name="Shaw L.P."/>
        </authorList>
    </citation>
    <scope>NUCLEOTIDE SEQUENCE [LARGE SCALE GENOMIC DNA]</scope>
    <source>
        <strain evidence="3">RHBSTW-00555</strain>
        <plasmid evidence="3">prhbstw-00555_10</plasmid>
    </source>
</reference>
<proteinExistence type="predicted"/>
<evidence type="ECO:0000256" key="1">
    <source>
        <dbReference type="SAM" id="Coils"/>
    </source>
</evidence>
<dbReference type="EMBL" id="CP055324">
    <property type="protein sequence ID" value="QLO55929.1"/>
    <property type="molecule type" value="Genomic_DNA"/>
</dbReference>
<keyword evidence="2" id="KW-0614">Plasmid</keyword>
<feature type="coiled-coil region" evidence="1">
    <location>
        <begin position="182"/>
        <end position="234"/>
    </location>
</feature>
<name>A0ABD7ATR3_9ENTR</name>